<dbReference type="PRINTS" id="PR01301">
    <property type="entry name" value="RGSPROTEIN"/>
</dbReference>
<feature type="compositionally biased region" description="Basic and acidic residues" evidence="2">
    <location>
        <begin position="50"/>
        <end position="60"/>
    </location>
</feature>
<dbReference type="GO" id="GO:0009968">
    <property type="term" value="P:negative regulation of signal transduction"/>
    <property type="evidence" value="ECO:0007669"/>
    <property type="project" value="UniProtKB-KW"/>
</dbReference>
<dbReference type="SUPFAM" id="SSF48097">
    <property type="entry name" value="Regulator of G-protein signaling, RGS"/>
    <property type="match status" value="1"/>
</dbReference>
<evidence type="ECO:0008006" key="7">
    <source>
        <dbReference type="Google" id="ProtNLM"/>
    </source>
</evidence>
<feature type="region of interest" description="Disordered" evidence="2">
    <location>
        <begin position="1"/>
        <end position="60"/>
    </location>
</feature>
<dbReference type="InterPro" id="IPR036390">
    <property type="entry name" value="WH_DNA-bd_sf"/>
</dbReference>
<dbReference type="SMART" id="SM00049">
    <property type="entry name" value="DEP"/>
    <property type="match status" value="2"/>
</dbReference>
<dbReference type="Proteomes" id="UP000309340">
    <property type="component" value="Unassembled WGS sequence"/>
</dbReference>
<dbReference type="InterPro" id="IPR036388">
    <property type="entry name" value="WH-like_DNA-bd_sf"/>
</dbReference>
<dbReference type="Pfam" id="PF00615">
    <property type="entry name" value="RGS"/>
    <property type="match status" value="1"/>
</dbReference>
<sequence>MRSDLSTLSHSSSDTTLSDDKSDDTKSIEERPLKPASASWDSPKQLFSSERAREDDDQGDIDRFARAVQHRPRMMHQTSSRLLRMTTDERPFTRDFKDLFSTLMVSLPLTPHRVRFSRIEHTFTTEEAITNLGSLKFSQSNRMPDPKDPSRIVTTTTTTTFSMAKEMARSVCARFLEARFVESVDGRTDFSSRSSVWQLTPKGMHVLARFCQRNGIHQRHVNEVLDSPRNMMQLVILERDPDTDKLVDDAPTVHVVFRRFVGDTGPNLRTAGSNADSDDTSDYATGLIGVKMQRSRRNDKEAPYTFNGKAAFDWLMDCCTVVDKRETLDLPNLFIQHELIVPASDERGHVNGTRFTASKHVLYGITQKGMRVAGWITSPNGSVNSDATALSRVPQGVVRDSNTNRMTVIIRDPALRLLFREYLRETHCEENLSFYVEVKAFLSEYERARRESVAPRLDVIRETLASAYSLYNAFLAPGSPCELNIDHNLRNALAGRMTRAVGEDEQMLRSLDEVARLFDQAQSSVFKLMASDSVPKFSREPKYAAILRERNLEGMLTNFAATAI</sequence>
<dbReference type="GO" id="GO:0035556">
    <property type="term" value="P:intracellular signal transduction"/>
    <property type="evidence" value="ECO:0007669"/>
    <property type="project" value="InterPro"/>
</dbReference>
<dbReference type="STRING" id="329884.A0A4V5NG65"/>
<dbReference type="InterPro" id="IPR000591">
    <property type="entry name" value="DEP_dom"/>
</dbReference>
<dbReference type="CDD" id="cd08708">
    <property type="entry name" value="RGS_FLBA"/>
    <property type="match status" value="1"/>
</dbReference>
<reference evidence="5 6" key="1">
    <citation type="submission" date="2017-03" db="EMBL/GenBank/DDBJ databases">
        <title>Genomes of endolithic fungi from Antarctica.</title>
        <authorList>
            <person name="Coleine C."/>
            <person name="Masonjones S."/>
            <person name="Stajich J.E."/>
        </authorList>
    </citation>
    <scope>NUCLEOTIDE SEQUENCE [LARGE SCALE GENOMIC DNA]</scope>
    <source>
        <strain evidence="5 6">CCFEE 5184</strain>
    </source>
</reference>
<dbReference type="EMBL" id="NAJQ01000286">
    <property type="protein sequence ID" value="TKA72949.1"/>
    <property type="molecule type" value="Genomic_DNA"/>
</dbReference>
<dbReference type="InterPro" id="IPR058855">
    <property type="entry name" value="RGS1/SST2-like_Fungal-DR"/>
</dbReference>
<feature type="compositionally biased region" description="Basic and acidic residues" evidence="2">
    <location>
        <begin position="18"/>
        <end position="33"/>
    </location>
</feature>
<dbReference type="PROSITE" id="PS50132">
    <property type="entry name" value="RGS"/>
    <property type="match status" value="1"/>
</dbReference>
<evidence type="ECO:0000256" key="1">
    <source>
        <dbReference type="ARBA" id="ARBA00022700"/>
    </source>
</evidence>
<dbReference type="InterPro" id="IPR036305">
    <property type="entry name" value="RGS_sf"/>
</dbReference>
<feature type="compositionally biased region" description="Polar residues" evidence="2">
    <location>
        <begin position="39"/>
        <end position="48"/>
    </location>
</feature>
<evidence type="ECO:0000256" key="2">
    <source>
        <dbReference type="SAM" id="MobiDB-lite"/>
    </source>
</evidence>
<protein>
    <recommendedName>
        <fullName evidence="7">Developmental regulator flbA</fullName>
    </recommendedName>
</protein>
<proteinExistence type="predicted"/>
<dbReference type="Pfam" id="PF25889">
    <property type="entry name" value="WHD_Fungal_DR"/>
    <property type="match status" value="1"/>
</dbReference>
<name>A0A4V5NG65_9PEZI</name>
<evidence type="ECO:0000259" key="3">
    <source>
        <dbReference type="PROSITE" id="PS50132"/>
    </source>
</evidence>
<dbReference type="InterPro" id="IPR044926">
    <property type="entry name" value="RGS_subdomain_2"/>
</dbReference>
<keyword evidence="6" id="KW-1185">Reference proteome</keyword>
<feature type="domain" description="DEP" evidence="4">
    <location>
        <begin position="286"/>
        <end position="367"/>
    </location>
</feature>
<dbReference type="InterPro" id="IPR016137">
    <property type="entry name" value="RGS"/>
</dbReference>
<dbReference type="Pfam" id="PF00610">
    <property type="entry name" value="DEP"/>
    <property type="match status" value="1"/>
</dbReference>
<keyword evidence="1" id="KW-0734">Signal transduction inhibitor</keyword>
<dbReference type="PROSITE" id="PS50186">
    <property type="entry name" value="DEP"/>
    <property type="match status" value="1"/>
</dbReference>
<dbReference type="SUPFAM" id="SSF46785">
    <property type="entry name" value="Winged helix' DNA-binding domain"/>
    <property type="match status" value="2"/>
</dbReference>
<organism evidence="5 6">
    <name type="scientific">Friedmanniomyces simplex</name>
    <dbReference type="NCBI Taxonomy" id="329884"/>
    <lineage>
        <taxon>Eukaryota</taxon>
        <taxon>Fungi</taxon>
        <taxon>Dikarya</taxon>
        <taxon>Ascomycota</taxon>
        <taxon>Pezizomycotina</taxon>
        <taxon>Dothideomycetes</taxon>
        <taxon>Dothideomycetidae</taxon>
        <taxon>Mycosphaerellales</taxon>
        <taxon>Teratosphaeriaceae</taxon>
        <taxon>Friedmanniomyces</taxon>
    </lineage>
</organism>
<dbReference type="OrthoDB" id="196547at2759"/>
<evidence type="ECO:0000259" key="4">
    <source>
        <dbReference type="PROSITE" id="PS50186"/>
    </source>
</evidence>
<dbReference type="AlphaFoldDB" id="A0A4V5NG65"/>
<evidence type="ECO:0000313" key="6">
    <source>
        <dbReference type="Proteomes" id="UP000309340"/>
    </source>
</evidence>
<dbReference type="SMART" id="SM00315">
    <property type="entry name" value="RGS"/>
    <property type="match status" value="1"/>
</dbReference>
<accession>A0A4V5NG65</accession>
<dbReference type="CDD" id="cd04450">
    <property type="entry name" value="DEP_RGS7-like"/>
    <property type="match status" value="1"/>
</dbReference>
<dbReference type="Gene3D" id="1.10.167.10">
    <property type="entry name" value="Regulator of G-protein Signalling 4, domain 2"/>
    <property type="match status" value="1"/>
</dbReference>
<feature type="domain" description="RGS" evidence="3">
    <location>
        <begin position="405"/>
        <end position="547"/>
    </location>
</feature>
<dbReference type="PANTHER" id="PTHR10845:SF192">
    <property type="entry name" value="DOUBLE HIT, ISOFORM B"/>
    <property type="match status" value="1"/>
</dbReference>
<gene>
    <name evidence="5" type="ORF">B0A55_07542</name>
</gene>
<comment type="caution">
    <text evidence="5">The sequence shown here is derived from an EMBL/GenBank/DDBJ whole genome shotgun (WGS) entry which is preliminary data.</text>
</comment>
<feature type="compositionally biased region" description="Low complexity" evidence="2">
    <location>
        <begin position="1"/>
        <end position="16"/>
    </location>
</feature>
<dbReference type="Gene3D" id="1.10.10.10">
    <property type="entry name" value="Winged helix-like DNA-binding domain superfamily/Winged helix DNA-binding domain"/>
    <property type="match status" value="2"/>
</dbReference>
<dbReference type="PANTHER" id="PTHR10845">
    <property type="entry name" value="REGULATOR OF G PROTEIN SIGNALING"/>
    <property type="match status" value="1"/>
</dbReference>
<evidence type="ECO:0000313" key="5">
    <source>
        <dbReference type="EMBL" id="TKA72949.1"/>
    </source>
</evidence>